<evidence type="ECO:0000259" key="14">
    <source>
        <dbReference type="PROSITE" id="PS50944"/>
    </source>
</evidence>
<accession>A0A1A9I540</accession>
<evidence type="ECO:0000256" key="10">
    <source>
        <dbReference type="ARBA" id="ARBA00023163"/>
    </source>
</evidence>
<dbReference type="InterPro" id="IPR050536">
    <property type="entry name" value="DtxR_MntR_Metal-Reg"/>
</dbReference>
<evidence type="ECO:0000256" key="11">
    <source>
        <dbReference type="ARBA" id="ARBA00023211"/>
    </source>
</evidence>
<keyword evidence="10" id="KW-0804">Transcription</keyword>
<keyword evidence="7" id="KW-0805">Transcription regulation</keyword>
<dbReference type="SMART" id="SM00529">
    <property type="entry name" value="HTH_DTXR"/>
    <property type="match status" value="1"/>
</dbReference>
<keyword evidence="5" id="KW-0963">Cytoplasm</keyword>
<keyword evidence="8" id="KW-0238">DNA-binding</keyword>
<evidence type="ECO:0000256" key="9">
    <source>
        <dbReference type="ARBA" id="ARBA00023159"/>
    </source>
</evidence>
<proteinExistence type="inferred from homology"/>
<dbReference type="STRING" id="1176587.A8C56_13155"/>
<dbReference type="SMART" id="SM00899">
    <property type="entry name" value="FeoA"/>
    <property type="match status" value="1"/>
</dbReference>
<organism evidence="15 16">
    <name type="scientific">Niabella ginsenosidivorans</name>
    <dbReference type="NCBI Taxonomy" id="1176587"/>
    <lineage>
        <taxon>Bacteria</taxon>
        <taxon>Pseudomonadati</taxon>
        <taxon>Bacteroidota</taxon>
        <taxon>Chitinophagia</taxon>
        <taxon>Chitinophagales</taxon>
        <taxon>Chitinophagaceae</taxon>
        <taxon>Niabella</taxon>
    </lineage>
</organism>
<comment type="similarity">
    <text evidence="2">Belongs to the DtxR/MntR family.</text>
</comment>
<comment type="function">
    <text evidence="12">In the presence of manganese, represses expression of mntH and mntS. Up-regulates expression of mntP.</text>
</comment>
<keyword evidence="6" id="KW-0678">Repressor</keyword>
<dbReference type="KEGG" id="nia:A8C56_13155"/>
<evidence type="ECO:0000256" key="13">
    <source>
        <dbReference type="ARBA" id="ARBA00032593"/>
    </source>
</evidence>
<dbReference type="InterPro" id="IPR022687">
    <property type="entry name" value="HTH_DTXR"/>
</dbReference>
<evidence type="ECO:0000256" key="8">
    <source>
        <dbReference type="ARBA" id="ARBA00023125"/>
    </source>
</evidence>
<protein>
    <recommendedName>
        <fullName evidence="4">Transcriptional regulator MntR</fullName>
    </recommendedName>
    <alternativeName>
        <fullName evidence="13">Manganese transport regulator</fullName>
    </alternativeName>
</protein>
<evidence type="ECO:0000256" key="5">
    <source>
        <dbReference type="ARBA" id="ARBA00022490"/>
    </source>
</evidence>
<dbReference type="GO" id="GO:0046983">
    <property type="term" value="F:protein dimerization activity"/>
    <property type="evidence" value="ECO:0007669"/>
    <property type="project" value="InterPro"/>
</dbReference>
<dbReference type="InterPro" id="IPR007167">
    <property type="entry name" value="Fe-transptr_FeoA-like"/>
</dbReference>
<evidence type="ECO:0000313" key="16">
    <source>
        <dbReference type="Proteomes" id="UP000077667"/>
    </source>
</evidence>
<dbReference type="RefSeq" id="WP_067756806.1">
    <property type="nucleotide sequence ID" value="NZ_CP015772.1"/>
</dbReference>
<dbReference type="GO" id="GO:0005737">
    <property type="term" value="C:cytoplasm"/>
    <property type="evidence" value="ECO:0007669"/>
    <property type="project" value="UniProtKB-SubCell"/>
</dbReference>
<comment type="subcellular location">
    <subcellularLocation>
        <location evidence="1">Cytoplasm</location>
    </subcellularLocation>
</comment>
<evidence type="ECO:0000313" key="15">
    <source>
        <dbReference type="EMBL" id="ANH81802.1"/>
    </source>
</evidence>
<dbReference type="Gene3D" id="1.10.10.10">
    <property type="entry name" value="Winged helix-like DNA-binding domain superfamily/Winged helix DNA-binding domain"/>
    <property type="match status" value="1"/>
</dbReference>
<dbReference type="EMBL" id="CP015772">
    <property type="protein sequence ID" value="ANH81802.1"/>
    <property type="molecule type" value="Genomic_DNA"/>
</dbReference>
<keyword evidence="9" id="KW-0010">Activator</keyword>
<evidence type="ECO:0000256" key="12">
    <source>
        <dbReference type="ARBA" id="ARBA00025185"/>
    </source>
</evidence>
<dbReference type="OrthoDB" id="9791355at2"/>
<evidence type="ECO:0000256" key="7">
    <source>
        <dbReference type="ARBA" id="ARBA00023015"/>
    </source>
</evidence>
<evidence type="ECO:0000256" key="3">
    <source>
        <dbReference type="ARBA" id="ARBA00011738"/>
    </source>
</evidence>
<dbReference type="InterPro" id="IPR036421">
    <property type="entry name" value="Fe_dep_repressor_sf"/>
</dbReference>
<dbReference type="PROSITE" id="PS50944">
    <property type="entry name" value="HTH_DTXR"/>
    <property type="match status" value="1"/>
</dbReference>
<dbReference type="Pfam" id="PF01325">
    <property type="entry name" value="Fe_dep_repress"/>
    <property type="match status" value="1"/>
</dbReference>
<dbReference type="Pfam" id="PF04023">
    <property type="entry name" value="FeoA"/>
    <property type="match status" value="1"/>
</dbReference>
<dbReference type="Gene3D" id="1.10.60.10">
    <property type="entry name" value="Iron dependent repressor, metal binding and dimerisation domain"/>
    <property type="match status" value="1"/>
</dbReference>
<sequence length="222" mass="25372">MELKISPAEENYIKAVYHLQQNEQPVNTTGLSDLLNTAPASVTDMLKKLKQKKLVSYKAYYGCTLTESGRKQALAIIRRHRLWEYFLSKKLGFNWDEVHAIAEELEHVGSTKLINKLDAFLGFPRFDPHGDPIPDEKGNIIKMENKMLTTVALHTPCIVTQIGLQSNAVLEMLDEKNIKIGTVLEIKKRFPFDQSLEIRTGHKHITQISKELSQNILVKDYE</sequence>
<keyword evidence="16" id="KW-1185">Reference proteome</keyword>
<comment type="subunit">
    <text evidence="3">Homodimer.</text>
</comment>
<dbReference type="AlphaFoldDB" id="A0A1A9I540"/>
<dbReference type="PANTHER" id="PTHR33238:SF11">
    <property type="entry name" value="TRANSCRIPTIONAL REGULATOR MNTR"/>
    <property type="match status" value="1"/>
</dbReference>
<evidence type="ECO:0000256" key="1">
    <source>
        <dbReference type="ARBA" id="ARBA00004496"/>
    </source>
</evidence>
<dbReference type="GO" id="GO:0046914">
    <property type="term" value="F:transition metal ion binding"/>
    <property type="evidence" value="ECO:0007669"/>
    <property type="project" value="InterPro"/>
</dbReference>
<name>A0A1A9I540_9BACT</name>
<feature type="domain" description="HTH dtxR-type" evidence="14">
    <location>
        <begin position="5"/>
        <end position="66"/>
    </location>
</feature>
<dbReference type="InterPro" id="IPR022689">
    <property type="entry name" value="Iron_dep_repressor"/>
</dbReference>
<dbReference type="SUPFAM" id="SSF46785">
    <property type="entry name" value="Winged helix' DNA-binding domain"/>
    <property type="match status" value="1"/>
</dbReference>
<evidence type="ECO:0000256" key="4">
    <source>
        <dbReference type="ARBA" id="ARBA00022386"/>
    </source>
</evidence>
<dbReference type="InterPro" id="IPR001367">
    <property type="entry name" value="Fe_dep_repressor"/>
</dbReference>
<dbReference type="GO" id="GO:0003700">
    <property type="term" value="F:DNA-binding transcription factor activity"/>
    <property type="evidence" value="ECO:0007669"/>
    <property type="project" value="InterPro"/>
</dbReference>
<evidence type="ECO:0000256" key="6">
    <source>
        <dbReference type="ARBA" id="ARBA00022491"/>
    </source>
</evidence>
<dbReference type="Pfam" id="PF02742">
    <property type="entry name" value="Fe_dep_repr_C"/>
    <property type="match status" value="1"/>
</dbReference>
<dbReference type="InterPro" id="IPR036390">
    <property type="entry name" value="WH_DNA-bd_sf"/>
</dbReference>
<keyword evidence="11" id="KW-0464">Manganese</keyword>
<dbReference type="Proteomes" id="UP000077667">
    <property type="component" value="Chromosome"/>
</dbReference>
<gene>
    <name evidence="15" type="ORF">A8C56_13155</name>
</gene>
<evidence type="ECO:0000256" key="2">
    <source>
        <dbReference type="ARBA" id="ARBA00007871"/>
    </source>
</evidence>
<dbReference type="PANTHER" id="PTHR33238">
    <property type="entry name" value="IRON (METAL) DEPENDENT REPRESSOR, DTXR FAMILY"/>
    <property type="match status" value="1"/>
</dbReference>
<dbReference type="GO" id="GO:0003677">
    <property type="term" value="F:DNA binding"/>
    <property type="evidence" value="ECO:0007669"/>
    <property type="project" value="UniProtKB-KW"/>
</dbReference>
<dbReference type="InterPro" id="IPR038157">
    <property type="entry name" value="FeoA_core_dom"/>
</dbReference>
<dbReference type="InterPro" id="IPR036388">
    <property type="entry name" value="WH-like_DNA-bd_sf"/>
</dbReference>
<reference evidence="15 16" key="1">
    <citation type="submission" date="2016-05" db="EMBL/GenBank/DDBJ databases">
        <title>Niabella ginsenosidivorans BS26 whole genome sequencing.</title>
        <authorList>
            <person name="Im W.T."/>
            <person name="Siddiqi M.Z."/>
        </authorList>
    </citation>
    <scope>NUCLEOTIDE SEQUENCE [LARGE SCALE GENOMIC DNA]</scope>
    <source>
        <strain evidence="15 16">BS26</strain>
    </source>
</reference>
<dbReference type="Gene3D" id="2.30.30.90">
    <property type="match status" value="1"/>
</dbReference>
<dbReference type="SUPFAM" id="SSF47979">
    <property type="entry name" value="Iron-dependent repressor protein, dimerization domain"/>
    <property type="match status" value="1"/>
</dbReference>